<name>B0CDJ6_ACAM1</name>
<protein>
    <submittedName>
        <fullName evidence="1">Uncharacterized protein</fullName>
    </submittedName>
</protein>
<dbReference type="Proteomes" id="UP000000268">
    <property type="component" value="Chromosome"/>
</dbReference>
<dbReference type="AlphaFoldDB" id="B0CDJ6"/>
<organism evidence="1 2">
    <name type="scientific">Acaryochloris marina (strain MBIC 11017)</name>
    <dbReference type="NCBI Taxonomy" id="329726"/>
    <lineage>
        <taxon>Bacteria</taxon>
        <taxon>Bacillati</taxon>
        <taxon>Cyanobacteriota</taxon>
        <taxon>Cyanophyceae</taxon>
        <taxon>Acaryochloridales</taxon>
        <taxon>Acaryochloridaceae</taxon>
        <taxon>Acaryochloris</taxon>
    </lineage>
</organism>
<dbReference type="KEGG" id="amr:AM1_3069"/>
<dbReference type="STRING" id="329726.AM1_3069"/>
<proteinExistence type="predicted"/>
<dbReference type="EMBL" id="CP000828">
    <property type="protein sequence ID" value="ABW28065.1"/>
    <property type="molecule type" value="Genomic_DNA"/>
</dbReference>
<dbReference type="HOGENOM" id="CLU_145926_0_0_3"/>
<reference evidence="1 2" key="1">
    <citation type="journal article" date="2008" name="Proc. Natl. Acad. Sci. U.S.A.">
        <title>Niche adaptation and genome expansion in the chlorophyll d-producing cyanobacterium Acaryochloris marina.</title>
        <authorList>
            <person name="Swingley W.D."/>
            <person name="Chen M."/>
            <person name="Cheung P.C."/>
            <person name="Conrad A.L."/>
            <person name="Dejesa L.C."/>
            <person name="Hao J."/>
            <person name="Honchak B.M."/>
            <person name="Karbach L.E."/>
            <person name="Kurdoglu A."/>
            <person name="Lahiri S."/>
            <person name="Mastrian S.D."/>
            <person name="Miyashita H."/>
            <person name="Page L."/>
            <person name="Ramakrishna P."/>
            <person name="Satoh S."/>
            <person name="Sattley W.M."/>
            <person name="Shimada Y."/>
            <person name="Taylor H.L."/>
            <person name="Tomo T."/>
            <person name="Tsuchiya T."/>
            <person name="Wang Z.T."/>
            <person name="Raymond J."/>
            <person name="Mimuro M."/>
            <person name="Blankenship R.E."/>
            <person name="Touchman J.W."/>
        </authorList>
    </citation>
    <scope>NUCLEOTIDE SEQUENCE [LARGE SCALE GENOMIC DNA]</scope>
    <source>
        <strain evidence="2">MBIC 11017</strain>
    </source>
</reference>
<dbReference type="RefSeq" id="WP_012163496.1">
    <property type="nucleotide sequence ID" value="NC_009925.1"/>
</dbReference>
<evidence type="ECO:0000313" key="2">
    <source>
        <dbReference type="Proteomes" id="UP000000268"/>
    </source>
</evidence>
<accession>B0CDJ6</accession>
<keyword evidence="2" id="KW-1185">Reference proteome</keyword>
<sequence>MAKLPNEVSERIWRLKRQLADVIENARTAEFALFNTFGETERTIVYLDDLHSVAEQATERFSQFSSLQIRIFNVQPHVPGDMLELVMQSILNTEARLPALEQSIQEIRTEWELP</sequence>
<dbReference type="eggNOG" id="ENOG5033746">
    <property type="taxonomic scope" value="Bacteria"/>
</dbReference>
<dbReference type="OrthoDB" id="518122at2"/>
<evidence type="ECO:0000313" key="1">
    <source>
        <dbReference type="EMBL" id="ABW28065.1"/>
    </source>
</evidence>
<gene>
    <name evidence="1" type="ordered locus">AM1_3069</name>
</gene>